<dbReference type="GO" id="GO:0005886">
    <property type="term" value="C:plasma membrane"/>
    <property type="evidence" value="ECO:0007669"/>
    <property type="project" value="UniProtKB-SubCell"/>
</dbReference>
<evidence type="ECO:0000256" key="2">
    <source>
        <dbReference type="ARBA" id="ARBA00022475"/>
    </source>
</evidence>
<keyword evidence="3 6" id="KW-0812">Transmembrane</keyword>
<evidence type="ECO:0000259" key="7">
    <source>
        <dbReference type="Pfam" id="PF12823"/>
    </source>
</evidence>
<keyword evidence="4 6" id="KW-1133">Transmembrane helix</keyword>
<feature type="transmembrane region" description="Helical" evidence="6">
    <location>
        <begin position="34"/>
        <end position="56"/>
    </location>
</feature>
<dbReference type="Pfam" id="PF12823">
    <property type="entry name" value="DUF3817"/>
    <property type="match status" value="1"/>
</dbReference>
<dbReference type="PANTHER" id="PTHR40077">
    <property type="entry name" value="MEMBRANE PROTEIN-RELATED"/>
    <property type="match status" value="1"/>
</dbReference>
<evidence type="ECO:0000313" key="8">
    <source>
        <dbReference type="EMBL" id="HIX54536.1"/>
    </source>
</evidence>
<evidence type="ECO:0000256" key="4">
    <source>
        <dbReference type="ARBA" id="ARBA00022989"/>
    </source>
</evidence>
<evidence type="ECO:0000256" key="5">
    <source>
        <dbReference type="ARBA" id="ARBA00023136"/>
    </source>
</evidence>
<evidence type="ECO:0000256" key="6">
    <source>
        <dbReference type="SAM" id="Phobius"/>
    </source>
</evidence>
<dbReference type="AlphaFoldDB" id="A0A9D2AZ58"/>
<dbReference type="PANTHER" id="PTHR40077:SF1">
    <property type="entry name" value="MEMBRANE PROTEIN"/>
    <property type="match status" value="1"/>
</dbReference>
<name>A0A9D2AZ58_9SPHI</name>
<comment type="caution">
    <text evidence="8">The sequence shown here is derived from an EMBL/GenBank/DDBJ whole genome shotgun (WGS) entry which is preliminary data.</text>
</comment>
<protein>
    <submittedName>
        <fullName evidence="8">DUF3817 domain-containing protein</fullName>
    </submittedName>
</protein>
<evidence type="ECO:0000256" key="3">
    <source>
        <dbReference type="ARBA" id="ARBA00022692"/>
    </source>
</evidence>
<organism evidence="8 9">
    <name type="scientific">Candidatus Sphingobacterium stercoripullorum</name>
    <dbReference type="NCBI Taxonomy" id="2838759"/>
    <lineage>
        <taxon>Bacteria</taxon>
        <taxon>Pseudomonadati</taxon>
        <taxon>Bacteroidota</taxon>
        <taxon>Sphingobacteriia</taxon>
        <taxon>Sphingobacteriales</taxon>
        <taxon>Sphingobacteriaceae</taxon>
        <taxon>Sphingobacterium</taxon>
    </lineage>
</organism>
<accession>A0A9D2AZ58</accession>
<keyword evidence="5 6" id="KW-0472">Membrane</keyword>
<gene>
    <name evidence="8" type="ORF">H9853_05880</name>
</gene>
<evidence type="ECO:0000313" key="9">
    <source>
        <dbReference type="Proteomes" id="UP000824156"/>
    </source>
</evidence>
<dbReference type="InterPro" id="IPR023845">
    <property type="entry name" value="DUF3817_TM"/>
</dbReference>
<dbReference type="Proteomes" id="UP000824156">
    <property type="component" value="Unassembled WGS sequence"/>
</dbReference>
<comment type="subcellular location">
    <subcellularLocation>
        <location evidence="1">Cell membrane</location>
        <topology evidence="1">Multi-pass membrane protein</topology>
    </subcellularLocation>
</comment>
<dbReference type="EMBL" id="DXEZ01000163">
    <property type="protein sequence ID" value="HIX54536.1"/>
    <property type="molecule type" value="Genomic_DNA"/>
</dbReference>
<feature type="transmembrane region" description="Helical" evidence="6">
    <location>
        <begin position="9"/>
        <end position="28"/>
    </location>
</feature>
<sequence>MLKAFQKVALWEAISTVLLFFVAMPLKYLFDYPLAVKVMGNIHGILVIAFVVLLIICKKEQQWSWRKVITYFVLSVIPVVSFWIEKDVRKDIERQALKG</sequence>
<dbReference type="NCBIfam" id="TIGR03954">
    <property type="entry name" value="integ_memb_HG"/>
    <property type="match status" value="1"/>
</dbReference>
<keyword evidence="2" id="KW-1003">Cell membrane</keyword>
<feature type="transmembrane region" description="Helical" evidence="6">
    <location>
        <begin position="68"/>
        <end position="84"/>
    </location>
</feature>
<evidence type="ECO:0000256" key="1">
    <source>
        <dbReference type="ARBA" id="ARBA00004651"/>
    </source>
</evidence>
<reference evidence="8" key="2">
    <citation type="submission" date="2021-04" db="EMBL/GenBank/DDBJ databases">
        <authorList>
            <person name="Gilroy R."/>
        </authorList>
    </citation>
    <scope>NUCLEOTIDE SEQUENCE</scope>
    <source>
        <strain evidence="8">1719</strain>
    </source>
</reference>
<reference evidence="8" key="1">
    <citation type="journal article" date="2021" name="PeerJ">
        <title>Extensive microbial diversity within the chicken gut microbiome revealed by metagenomics and culture.</title>
        <authorList>
            <person name="Gilroy R."/>
            <person name="Ravi A."/>
            <person name="Getino M."/>
            <person name="Pursley I."/>
            <person name="Horton D.L."/>
            <person name="Alikhan N.F."/>
            <person name="Baker D."/>
            <person name="Gharbi K."/>
            <person name="Hall N."/>
            <person name="Watson M."/>
            <person name="Adriaenssens E.M."/>
            <person name="Foster-Nyarko E."/>
            <person name="Jarju S."/>
            <person name="Secka A."/>
            <person name="Antonio M."/>
            <person name="Oren A."/>
            <person name="Chaudhuri R.R."/>
            <person name="La Ragione R."/>
            <person name="Hildebrand F."/>
            <person name="Pallen M.J."/>
        </authorList>
    </citation>
    <scope>NUCLEOTIDE SEQUENCE</scope>
    <source>
        <strain evidence="8">1719</strain>
    </source>
</reference>
<feature type="domain" description="DUF3817" evidence="7">
    <location>
        <begin position="2"/>
        <end position="90"/>
    </location>
</feature>
<proteinExistence type="predicted"/>